<dbReference type="InterPro" id="IPR051343">
    <property type="entry name" value="G-type_lectin_kinases/EP1-like"/>
</dbReference>
<dbReference type="InterPro" id="IPR012946">
    <property type="entry name" value="X8"/>
</dbReference>
<keyword evidence="7" id="KW-1185">Reference proteome</keyword>
<dbReference type="EMBL" id="JAAIUW010000007">
    <property type="protein sequence ID" value="KAF7822563.1"/>
    <property type="molecule type" value="Genomic_DNA"/>
</dbReference>
<dbReference type="Pfam" id="PF07983">
    <property type="entry name" value="X8"/>
    <property type="match status" value="1"/>
</dbReference>
<keyword evidence="1 4" id="KW-0732">Signal</keyword>
<dbReference type="InterPro" id="IPR036426">
    <property type="entry name" value="Bulb-type_lectin_dom_sf"/>
</dbReference>
<name>A0A834TI84_9FABA</name>
<organism evidence="6 7">
    <name type="scientific">Senna tora</name>
    <dbReference type="NCBI Taxonomy" id="362788"/>
    <lineage>
        <taxon>Eukaryota</taxon>
        <taxon>Viridiplantae</taxon>
        <taxon>Streptophyta</taxon>
        <taxon>Embryophyta</taxon>
        <taxon>Tracheophyta</taxon>
        <taxon>Spermatophyta</taxon>
        <taxon>Magnoliopsida</taxon>
        <taxon>eudicotyledons</taxon>
        <taxon>Gunneridae</taxon>
        <taxon>Pentapetalae</taxon>
        <taxon>rosids</taxon>
        <taxon>fabids</taxon>
        <taxon>Fabales</taxon>
        <taxon>Fabaceae</taxon>
        <taxon>Caesalpinioideae</taxon>
        <taxon>Cassia clade</taxon>
        <taxon>Senna</taxon>
    </lineage>
</organism>
<dbReference type="SMART" id="SM00768">
    <property type="entry name" value="X8"/>
    <property type="match status" value="1"/>
</dbReference>
<evidence type="ECO:0000259" key="5">
    <source>
        <dbReference type="PROSITE" id="PS50927"/>
    </source>
</evidence>
<evidence type="ECO:0000313" key="6">
    <source>
        <dbReference type="EMBL" id="KAF7822563.1"/>
    </source>
</evidence>
<protein>
    <submittedName>
        <fullName evidence="6">Epidermis-specific secreted glycoprotein EP1</fullName>
    </submittedName>
</protein>
<dbReference type="Gene3D" id="1.20.58.1040">
    <property type="match status" value="1"/>
</dbReference>
<dbReference type="OrthoDB" id="1884773at2759"/>
<dbReference type="Pfam" id="PF01453">
    <property type="entry name" value="B_lectin"/>
    <property type="match status" value="1"/>
</dbReference>
<evidence type="ECO:0000256" key="1">
    <source>
        <dbReference type="ARBA" id="ARBA00022729"/>
    </source>
</evidence>
<dbReference type="SUPFAM" id="SSF51110">
    <property type="entry name" value="alpha-D-mannose-specific plant lectins"/>
    <property type="match status" value="1"/>
</dbReference>
<proteinExistence type="predicted"/>
<dbReference type="PROSITE" id="PS50927">
    <property type="entry name" value="BULB_LECTIN"/>
    <property type="match status" value="1"/>
</dbReference>
<feature type="domain" description="Bulb-type lectin" evidence="5">
    <location>
        <begin position="46"/>
        <end position="165"/>
    </location>
</feature>
<sequence>MASFPSFKTSLFFALFLVSYTTFASLSEAAVPQNQTFRFVIDDDFGPYITEYDASYIMLDIFASPFQFAFYNTTPNEFYLALRMGLQRSEALFRWVWEANRGNPVHQNATFSFGTDGNLVLAEANGTIAWQSHTANKGVVGYKLISTGNLVLYDSKGNFIWQSFDYPTDTLLVGQSLKAGGPSSKLISRVSEKENANGPYSLVLEPKGLALYYTSKNSARPILYWFSSSWLSIPRGSLQNVTLTSDPEDFQVVLDYNVANASIYGGHGNRYIARPVNNSTLTYLRLDIDGNIRLYTYFLNVRQGVWRETYTLFDRDSDDENECQWPEKCGAFGLCEDNQCVACPLSQGLVGWSKDCKAKAVTSCRASEFHYYKLEGVEHYMSKYTRGERVSESGCESKCSKDCKCLGYFYKKEVSRCWVAYDLRTLTKVANSSHVYDGFTLSFTSSLGLVLSSNNTPTWGGNLMVANGQRTWCVAKPSSDQAALLANINYACSQVDCRILQRGCPCFTPDSLINHASTAMNLYYQSRGRNHWNCDFRGSGLVVITDPSYGNCIYQ</sequence>
<dbReference type="Proteomes" id="UP000634136">
    <property type="component" value="Unassembled WGS sequence"/>
</dbReference>
<evidence type="ECO:0000256" key="4">
    <source>
        <dbReference type="SAM" id="SignalP"/>
    </source>
</evidence>
<dbReference type="PANTHER" id="PTHR47976">
    <property type="entry name" value="G-TYPE LECTIN S-RECEPTOR-LIKE SERINE/THREONINE-PROTEIN KINASE SD2-5"/>
    <property type="match status" value="1"/>
</dbReference>
<dbReference type="SMART" id="SM00108">
    <property type="entry name" value="B_lectin"/>
    <property type="match status" value="1"/>
</dbReference>
<evidence type="ECO:0000256" key="3">
    <source>
        <dbReference type="ARBA" id="ARBA00023180"/>
    </source>
</evidence>
<feature type="signal peptide" evidence="4">
    <location>
        <begin position="1"/>
        <end position="29"/>
    </location>
</feature>
<evidence type="ECO:0000256" key="2">
    <source>
        <dbReference type="ARBA" id="ARBA00023157"/>
    </source>
</evidence>
<dbReference type="Gene3D" id="2.90.10.10">
    <property type="entry name" value="Bulb-type lectin domain"/>
    <property type="match status" value="1"/>
</dbReference>
<evidence type="ECO:0000313" key="7">
    <source>
        <dbReference type="Proteomes" id="UP000634136"/>
    </source>
</evidence>
<keyword evidence="2" id="KW-1015">Disulfide bond</keyword>
<keyword evidence="3" id="KW-0325">Glycoprotein</keyword>
<reference evidence="6" key="1">
    <citation type="submission" date="2020-09" db="EMBL/GenBank/DDBJ databases">
        <title>Genome-Enabled Discovery of Anthraquinone Biosynthesis in Senna tora.</title>
        <authorList>
            <person name="Kang S.-H."/>
            <person name="Pandey R.P."/>
            <person name="Lee C.-M."/>
            <person name="Sim J.-S."/>
            <person name="Jeong J.-T."/>
            <person name="Choi B.-S."/>
            <person name="Jung M."/>
            <person name="Ginzburg D."/>
            <person name="Zhao K."/>
            <person name="Won S.Y."/>
            <person name="Oh T.-J."/>
            <person name="Yu Y."/>
            <person name="Kim N.-H."/>
            <person name="Lee O.R."/>
            <person name="Lee T.-H."/>
            <person name="Bashyal P."/>
            <person name="Kim T.-S."/>
            <person name="Lee W.-H."/>
            <person name="Kawkins C."/>
            <person name="Kim C.-K."/>
            <person name="Kim J.S."/>
            <person name="Ahn B.O."/>
            <person name="Rhee S.Y."/>
            <person name="Sohng J.K."/>
        </authorList>
    </citation>
    <scope>NUCLEOTIDE SEQUENCE</scope>
    <source>
        <tissue evidence="6">Leaf</tissue>
    </source>
</reference>
<comment type="caution">
    <text evidence="6">The sequence shown here is derived from an EMBL/GenBank/DDBJ whole genome shotgun (WGS) entry which is preliminary data.</text>
</comment>
<dbReference type="CDD" id="cd00028">
    <property type="entry name" value="B_lectin"/>
    <property type="match status" value="1"/>
</dbReference>
<dbReference type="PANTHER" id="PTHR47976:SF115">
    <property type="entry name" value="RECEPTOR-LIKE SERINE_THREONINE-PROTEIN KINASE"/>
    <property type="match status" value="1"/>
</dbReference>
<dbReference type="InterPro" id="IPR001480">
    <property type="entry name" value="Bulb-type_lectin_dom"/>
</dbReference>
<dbReference type="AlphaFoldDB" id="A0A834TI84"/>
<feature type="chain" id="PRO_5032991700" evidence="4">
    <location>
        <begin position="30"/>
        <end position="555"/>
    </location>
</feature>
<gene>
    <name evidence="6" type="ORF">G2W53_020707</name>
</gene>
<accession>A0A834TI84</accession>